<name>A0A2T3AUH0_AMORE</name>
<keyword evidence="3" id="KW-1185">Reference proteome</keyword>
<evidence type="ECO:0000256" key="1">
    <source>
        <dbReference type="SAM" id="MobiDB-lite"/>
    </source>
</evidence>
<reference evidence="2 3" key="1">
    <citation type="journal article" date="2018" name="New Phytol.">
        <title>Comparative genomics and transcriptomics depict ericoid mycorrhizal fungi as versatile saprotrophs and plant mutualists.</title>
        <authorList>
            <person name="Martino E."/>
            <person name="Morin E."/>
            <person name="Grelet G.A."/>
            <person name="Kuo A."/>
            <person name="Kohler A."/>
            <person name="Daghino S."/>
            <person name="Barry K.W."/>
            <person name="Cichocki N."/>
            <person name="Clum A."/>
            <person name="Dockter R.B."/>
            <person name="Hainaut M."/>
            <person name="Kuo R.C."/>
            <person name="LaButti K."/>
            <person name="Lindahl B.D."/>
            <person name="Lindquist E.A."/>
            <person name="Lipzen A."/>
            <person name="Khouja H.R."/>
            <person name="Magnuson J."/>
            <person name="Murat C."/>
            <person name="Ohm R.A."/>
            <person name="Singer S.W."/>
            <person name="Spatafora J.W."/>
            <person name="Wang M."/>
            <person name="Veneault-Fourrey C."/>
            <person name="Henrissat B."/>
            <person name="Grigoriev I.V."/>
            <person name="Martin F.M."/>
            <person name="Perotto S."/>
        </authorList>
    </citation>
    <scope>NUCLEOTIDE SEQUENCE [LARGE SCALE GENOMIC DNA]</scope>
    <source>
        <strain evidence="2 3">ATCC 22711</strain>
    </source>
</reference>
<feature type="region of interest" description="Disordered" evidence="1">
    <location>
        <begin position="13"/>
        <end position="59"/>
    </location>
</feature>
<accession>A0A2T3AUH0</accession>
<gene>
    <name evidence="2" type="ORF">M430DRAFT_36472</name>
</gene>
<dbReference type="GeneID" id="36575016"/>
<evidence type="ECO:0000313" key="2">
    <source>
        <dbReference type="EMBL" id="PSS12298.1"/>
    </source>
</evidence>
<dbReference type="AlphaFoldDB" id="A0A2T3AUH0"/>
<organism evidence="2 3">
    <name type="scientific">Amorphotheca resinae ATCC 22711</name>
    <dbReference type="NCBI Taxonomy" id="857342"/>
    <lineage>
        <taxon>Eukaryota</taxon>
        <taxon>Fungi</taxon>
        <taxon>Dikarya</taxon>
        <taxon>Ascomycota</taxon>
        <taxon>Pezizomycotina</taxon>
        <taxon>Leotiomycetes</taxon>
        <taxon>Helotiales</taxon>
        <taxon>Amorphothecaceae</taxon>
        <taxon>Amorphotheca</taxon>
    </lineage>
</organism>
<feature type="compositionally biased region" description="Low complexity" evidence="1">
    <location>
        <begin position="27"/>
        <end position="47"/>
    </location>
</feature>
<dbReference type="RefSeq" id="XP_024718296.1">
    <property type="nucleotide sequence ID" value="XM_024866935.1"/>
</dbReference>
<sequence>MSCPFCLIVSAANPSSHPTISPPPVGPLTSSSPPVSSASSTSRRSPAVTLCPRSPYPLL</sequence>
<dbReference type="InParanoid" id="A0A2T3AUH0"/>
<evidence type="ECO:0000313" key="3">
    <source>
        <dbReference type="Proteomes" id="UP000241818"/>
    </source>
</evidence>
<proteinExistence type="predicted"/>
<protein>
    <submittedName>
        <fullName evidence="2">Uncharacterized protein</fullName>
    </submittedName>
</protein>
<dbReference type="Proteomes" id="UP000241818">
    <property type="component" value="Unassembled WGS sequence"/>
</dbReference>
<dbReference type="EMBL" id="KZ679015">
    <property type="protein sequence ID" value="PSS12298.1"/>
    <property type="molecule type" value="Genomic_DNA"/>
</dbReference>